<dbReference type="AlphaFoldDB" id="A0A0G3H1L5"/>
<dbReference type="PROSITE" id="PS51296">
    <property type="entry name" value="RIESKE"/>
    <property type="match status" value="1"/>
</dbReference>
<dbReference type="OrthoDB" id="147178at2"/>
<dbReference type="InterPro" id="IPR036922">
    <property type="entry name" value="Rieske_2Fe-2S_sf"/>
</dbReference>
<sequence length="116" mass="12625">MTDPVKVAHVDDIEQEEGAVFESDVTGYDAPIAVFRTEDDEFFALDDVCTHGDASLADGWVEGTEVECPMHSGKFCLKSGKVLCMPAVDDTNTHKVEVRGDEIWLYPGTPSEAGDD</sequence>
<dbReference type="STRING" id="571915.CMUST_15085"/>
<dbReference type="SUPFAM" id="SSF50022">
    <property type="entry name" value="ISP domain"/>
    <property type="match status" value="1"/>
</dbReference>
<evidence type="ECO:0000256" key="4">
    <source>
        <dbReference type="ARBA" id="ARBA00023014"/>
    </source>
</evidence>
<protein>
    <submittedName>
        <fullName evidence="6">Ferredoxin subunit of nitrite reductase and ring-hydroxylating dioxygenase</fullName>
    </submittedName>
</protein>
<evidence type="ECO:0000256" key="3">
    <source>
        <dbReference type="ARBA" id="ARBA00023004"/>
    </source>
</evidence>
<dbReference type="RefSeq" id="WP_047263161.1">
    <property type="nucleotide sequence ID" value="NZ_CP011542.1"/>
</dbReference>
<keyword evidence="6" id="KW-0223">Dioxygenase</keyword>
<reference evidence="6 7" key="1">
    <citation type="journal article" date="2015" name="Genome Announc.">
        <title>Complete Genome Sequence of the Type Strain Corynebacterium mustelae DSM 45274, Isolated from Various Tissues of a Male Ferret with Lethal Sepsis.</title>
        <authorList>
            <person name="Ruckert C."/>
            <person name="Eimer J."/>
            <person name="Winkler A."/>
            <person name="Tauch A."/>
        </authorList>
    </citation>
    <scope>NUCLEOTIDE SEQUENCE [LARGE SCALE GENOMIC DNA]</scope>
    <source>
        <strain evidence="6 7">DSM 45274</strain>
    </source>
</reference>
<proteinExistence type="predicted"/>
<dbReference type="PANTHER" id="PTHR21496">
    <property type="entry name" value="FERREDOXIN-RELATED"/>
    <property type="match status" value="1"/>
</dbReference>
<dbReference type="Pfam" id="PF00355">
    <property type="entry name" value="Rieske"/>
    <property type="match status" value="1"/>
</dbReference>
<dbReference type="EMBL" id="CP011542">
    <property type="protein sequence ID" value="AKK07306.1"/>
    <property type="molecule type" value="Genomic_DNA"/>
</dbReference>
<evidence type="ECO:0000256" key="1">
    <source>
        <dbReference type="ARBA" id="ARBA00022714"/>
    </source>
</evidence>
<dbReference type="InterPro" id="IPR017941">
    <property type="entry name" value="Rieske_2Fe-2S"/>
</dbReference>
<gene>
    <name evidence="6" type="ORF">CMUST_15085</name>
</gene>
<dbReference type="GO" id="GO:0016705">
    <property type="term" value="F:oxidoreductase activity, acting on paired donors, with incorporation or reduction of molecular oxygen"/>
    <property type="evidence" value="ECO:0007669"/>
    <property type="project" value="UniProtKB-ARBA"/>
</dbReference>
<organism evidence="6 7">
    <name type="scientific">Corynebacterium mustelae</name>
    <dbReference type="NCBI Taxonomy" id="571915"/>
    <lineage>
        <taxon>Bacteria</taxon>
        <taxon>Bacillati</taxon>
        <taxon>Actinomycetota</taxon>
        <taxon>Actinomycetes</taxon>
        <taxon>Mycobacteriales</taxon>
        <taxon>Corynebacteriaceae</taxon>
        <taxon>Corynebacterium</taxon>
    </lineage>
</organism>
<keyword evidence="4" id="KW-0411">Iron-sulfur</keyword>
<accession>A0A0G3H1L5</accession>
<keyword evidence="1" id="KW-0001">2Fe-2S</keyword>
<dbReference type="PATRIC" id="fig|571915.4.peg.3238"/>
<evidence type="ECO:0000259" key="5">
    <source>
        <dbReference type="PROSITE" id="PS51296"/>
    </source>
</evidence>
<dbReference type="Gene3D" id="2.102.10.10">
    <property type="entry name" value="Rieske [2Fe-2S] iron-sulphur domain"/>
    <property type="match status" value="1"/>
</dbReference>
<keyword evidence="2" id="KW-0479">Metal-binding</keyword>
<keyword evidence="3" id="KW-0408">Iron</keyword>
<feature type="domain" description="Rieske" evidence="5">
    <location>
        <begin position="17"/>
        <end position="105"/>
    </location>
</feature>
<keyword evidence="7" id="KW-1185">Reference proteome</keyword>
<dbReference type="GO" id="GO:0051213">
    <property type="term" value="F:dioxygenase activity"/>
    <property type="evidence" value="ECO:0007669"/>
    <property type="project" value="UniProtKB-KW"/>
</dbReference>
<dbReference type="GO" id="GO:0051537">
    <property type="term" value="F:2 iron, 2 sulfur cluster binding"/>
    <property type="evidence" value="ECO:0007669"/>
    <property type="project" value="UniProtKB-KW"/>
</dbReference>
<reference evidence="7" key="2">
    <citation type="submission" date="2015-05" db="EMBL/GenBank/DDBJ databases">
        <title>Complete genome sequence of Corynebacterium mustelae DSM 45274, isolated from various tissues of a male ferret with lethal sepsis.</title>
        <authorList>
            <person name="Ruckert C."/>
            <person name="Albersmeier A."/>
            <person name="Winkler A."/>
            <person name="Tauch A."/>
        </authorList>
    </citation>
    <scope>NUCLEOTIDE SEQUENCE [LARGE SCALE GENOMIC DNA]</scope>
    <source>
        <strain evidence="7">DSM 45274</strain>
    </source>
</reference>
<evidence type="ECO:0000256" key="2">
    <source>
        <dbReference type="ARBA" id="ARBA00022723"/>
    </source>
</evidence>
<dbReference type="GO" id="GO:0004497">
    <property type="term" value="F:monooxygenase activity"/>
    <property type="evidence" value="ECO:0007669"/>
    <property type="project" value="UniProtKB-ARBA"/>
</dbReference>
<evidence type="ECO:0000313" key="7">
    <source>
        <dbReference type="Proteomes" id="UP000035199"/>
    </source>
</evidence>
<dbReference type="GO" id="GO:0046872">
    <property type="term" value="F:metal ion binding"/>
    <property type="evidence" value="ECO:0007669"/>
    <property type="project" value="UniProtKB-KW"/>
</dbReference>
<dbReference type="KEGG" id="cmv:CMUST_15085"/>
<keyword evidence="6" id="KW-0560">Oxidoreductase</keyword>
<dbReference type="CDD" id="cd03528">
    <property type="entry name" value="Rieske_RO_ferredoxin"/>
    <property type="match status" value="1"/>
</dbReference>
<dbReference type="PANTHER" id="PTHR21496:SF23">
    <property type="entry name" value="3-PHENYLPROPIONATE_CINNAMIC ACID DIOXYGENASE FERREDOXIN SUBUNIT"/>
    <property type="match status" value="1"/>
</dbReference>
<evidence type="ECO:0000313" key="6">
    <source>
        <dbReference type="EMBL" id="AKK07306.1"/>
    </source>
</evidence>
<dbReference type="Proteomes" id="UP000035199">
    <property type="component" value="Chromosome"/>
</dbReference>
<name>A0A0G3H1L5_9CORY</name>